<proteinExistence type="predicted"/>
<dbReference type="Proteomes" id="UP000023758">
    <property type="component" value="Unassembled WGS sequence"/>
</dbReference>
<organism evidence="1">
    <name type="scientific">Trichophyton rubrum CBS 288.86</name>
    <dbReference type="NCBI Taxonomy" id="1215330"/>
    <lineage>
        <taxon>Eukaryota</taxon>
        <taxon>Fungi</taxon>
        <taxon>Dikarya</taxon>
        <taxon>Ascomycota</taxon>
        <taxon>Pezizomycotina</taxon>
        <taxon>Eurotiomycetes</taxon>
        <taxon>Eurotiomycetidae</taxon>
        <taxon>Onygenales</taxon>
        <taxon>Arthrodermataceae</taxon>
        <taxon>Trichophyton</taxon>
    </lineage>
</organism>
<reference evidence="1" key="1">
    <citation type="submission" date="2014-02" db="EMBL/GenBank/DDBJ databases">
        <title>The Genome Sequence of Trichophyton rubrum (morphotype fischeri) CBS 288.86.</title>
        <authorList>
            <consortium name="The Broad Institute Genomics Platform"/>
            <person name="Cuomo C.A."/>
            <person name="White T.C."/>
            <person name="Graser Y."/>
            <person name="Martinez-Rossi N."/>
            <person name="Heitman J."/>
            <person name="Young S.K."/>
            <person name="Zeng Q."/>
            <person name="Gargeya S."/>
            <person name="Abouelleil A."/>
            <person name="Alvarado L."/>
            <person name="Chapman S.B."/>
            <person name="Gainer-Dewar J."/>
            <person name="Goldberg J."/>
            <person name="Griggs A."/>
            <person name="Gujja S."/>
            <person name="Hansen M."/>
            <person name="Howarth C."/>
            <person name="Imamovic A."/>
            <person name="Larimer J."/>
            <person name="Martinez D."/>
            <person name="Murphy C."/>
            <person name="Pearson M.D."/>
            <person name="Persinoti G."/>
            <person name="Poon T."/>
            <person name="Priest M."/>
            <person name="Roberts A.D."/>
            <person name="Saif S."/>
            <person name="Shea T.D."/>
            <person name="Sykes S.N."/>
            <person name="Wortman J."/>
            <person name="Nusbaum C."/>
            <person name="Birren B."/>
        </authorList>
    </citation>
    <scope>NUCLEOTIDE SEQUENCE [LARGE SCALE GENOMIC DNA]</scope>
    <source>
        <strain evidence="1">CBS 288.86</strain>
    </source>
</reference>
<gene>
    <name evidence="1" type="ORF">H103_04153</name>
</gene>
<name>A0A022W3Y4_TRIRU</name>
<dbReference type="HOGENOM" id="CLU_2238546_0_0_1"/>
<protein>
    <submittedName>
        <fullName evidence="1">Uncharacterized protein</fullName>
    </submittedName>
</protein>
<dbReference type="EMBL" id="KK207840">
    <property type="protein sequence ID" value="EZF52856.1"/>
    <property type="molecule type" value="Genomic_DNA"/>
</dbReference>
<sequence>MERLGSSFWWTQPGLIRTCISSQSTYNPPWAITHLLFSIDPILTCPSSTEIQHALISCTPHSIFLCLHQENITSHYGRYHVYQIYCCQGQKVKPFGATINVFRQV</sequence>
<evidence type="ECO:0000313" key="1">
    <source>
        <dbReference type="EMBL" id="EZF52856.1"/>
    </source>
</evidence>
<dbReference type="AlphaFoldDB" id="A0A022W3Y4"/>
<accession>A0A022W3Y4</accession>